<accession>A0ABQ4KPM0</accession>
<comment type="caution">
    <text evidence="1">The sequence shown here is derived from an EMBL/GenBank/DDBJ whole genome shotgun (WGS) entry which is preliminary data.</text>
</comment>
<evidence type="ECO:0000313" key="1">
    <source>
        <dbReference type="EMBL" id="GIN59870.1"/>
    </source>
</evidence>
<keyword evidence="2" id="KW-1185">Reference proteome</keyword>
<evidence type="ECO:0000313" key="2">
    <source>
        <dbReference type="Proteomes" id="UP000679950"/>
    </source>
</evidence>
<dbReference type="EMBL" id="BORB01000066">
    <property type="protein sequence ID" value="GIN59870.1"/>
    <property type="molecule type" value="Genomic_DNA"/>
</dbReference>
<dbReference type="Gene3D" id="3.40.50.300">
    <property type="entry name" value="P-loop containing nucleotide triphosphate hydrolases"/>
    <property type="match status" value="1"/>
</dbReference>
<dbReference type="InterPro" id="IPR027417">
    <property type="entry name" value="P-loop_NTPase"/>
</dbReference>
<sequence>MPELEIIPQWMNFGEEEEKYYHQAVMEGKLMAMRRAAWRGGSPENSPKLEKLLDICEKAADNGHKVLVFSFFKVSFIQFNNIYMERHSKPL</sequence>
<organism evidence="1 2">
    <name type="scientific">Lederbergia ruris</name>
    <dbReference type="NCBI Taxonomy" id="217495"/>
    <lineage>
        <taxon>Bacteria</taxon>
        <taxon>Bacillati</taxon>
        <taxon>Bacillota</taxon>
        <taxon>Bacilli</taxon>
        <taxon>Bacillales</taxon>
        <taxon>Bacillaceae</taxon>
        <taxon>Lederbergia</taxon>
    </lineage>
</organism>
<proteinExistence type="predicted"/>
<name>A0ABQ4KPM0_9BACI</name>
<reference evidence="1 2" key="1">
    <citation type="submission" date="2021-03" db="EMBL/GenBank/DDBJ databases">
        <title>Antimicrobial resistance genes in bacteria isolated from Japanese honey, and their potential for conferring macrolide and lincosamide resistance in the American foulbrood pathogen Paenibacillus larvae.</title>
        <authorList>
            <person name="Okamoto M."/>
            <person name="Kumagai M."/>
            <person name="Kanamori H."/>
            <person name="Takamatsu D."/>
        </authorList>
    </citation>
    <scope>NUCLEOTIDE SEQUENCE [LARGE SCALE GENOMIC DNA]</scope>
    <source>
        <strain evidence="1 2">J8TS2</strain>
    </source>
</reference>
<protein>
    <submittedName>
        <fullName evidence="1">Uncharacterized protein</fullName>
    </submittedName>
</protein>
<gene>
    <name evidence="1" type="ORF">J8TS2_41890</name>
</gene>
<dbReference type="Proteomes" id="UP000679950">
    <property type="component" value="Unassembled WGS sequence"/>
</dbReference>